<dbReference type="Proteomes" id="UP001500665">
    <property type="component" value="Unassembled WGS sequence"/>
</dbReference>
<gene>
    <name evidence="4" type="ORF">GCM10009550_37780</name>
</gene>
<dbReference type="Pfam" id="PF01039">
    <property type="entry name" value="Carboxyl_trans"/>
    <property type="match status" value="1"/>
</dbReference>
<dbReference type="RefSeq" id="WP_344242161.1">
    <property type="nucleotide sequence ID" value="NZ_BAAAHH010000014.1"/>
</dbReference>
<evidence type="ECO:0000313" key="4">
    <source>
        <dbReference type="EMBL" id="GAA0954460.1"/>
    </source>
</evidence>
<dbReference type="PROSITE" id="PS50980">
    <property type="entry name" value="COA_CT_NTER"/>
    <property type="match status" value="1"/>
</dbReference>
<accession>A0ABP4BUA5</accession>
<dbReference type="PRINTS" id="PR01070">
    <property type="entry name" value="ACCCTRFRASEB"/>
</dbReference>
<dbReference type="Gene3D" id="3.90.226.10">
    <property type="entry name" value="2-enoyl-CoA Hydratase, Chain A, domain 1"/>
    <property type="match status" value="2"/>
</dbReference>
<organism evidence="4 5">
    <name type="scientific">Actinocorallia libanotica</name>
    <dbReference type="NCBI Taxonomy" id="46162"/>
    <lineage>
        <taxon>Bacteria</taxon>
        <taxon>Bacillati</taxon>
        <taxon>Actinomycetota</taxon>
        <taxon>Actinomycetes</taxon>
        <taxon>Streptosporangiales</taxon>
        <taxon>Thermomonosporaceae</taxon>
        <taxon>Actinocorallia</taxon>
    </lineage>
</organism>
<dbReference type="PANTHER" id="PTHR42995:SF5">
    <property type="entry name" value="ACETYL-COENZYME A CARBOXYLASE CARBOXYL TRANSFERASE SUBUNIT BETA, CHLOROPLASTIC"/>
    <property type="match status" value="1"/>
</dbReference>
<evidence type="ECO:0000259" key="2">
    <source>
        <dbReference type="PROSITE" id="PS50980"/>
    </source>
</evidence>
<proteinExistence type="predicted"/>
<dbReference type="InterPro" id="IPR011762">
    <property type="entry name" value="COA_CT_N"/>
</dbReference>
<dbReference type="InterPro" id="IPR034733">
    <property type="entry name" value="AcCoA_carboxyl_beta"/>
</dbReference>
<name>A0ABP4BUA5_9ACTN</name>
<feature type="domain" description="CoA carboxyltransferase N-terminal" evidence="2">
    <location>
        <begin position="1"/>
        <end position="234"/>
    </location>
</feature>
<evidence type="ECO:0000259" key="3">
    <source>
        <dbReference type="PROSITE" id="PS50989"/>
    </source>
</evidence>
<dbReference type="InterPro" id="IPR029045">
    <property type="entry name" value="ClpP/crotonase-like_dom_sf"/>
</dbReference>
<evidence type="ECO:0000256" key="1">
    <source>
        <dbReference type="ARBA" id="ARBA00022679"/>
    </source>
</evidence>
<dbReference type="PROSITE" id="PS50989">
    <property type="entry name" value="COA_CT_CTER"/>
    <property type="match status" value="1"/>
</dbReference>
<feature type="domain" description="CoA carboxyltransferase C-terminal" evidence="3">
    <location>
        <begin position="221"/>
        <end position="464"/>
    </location>
</feature>
<evidence type="ECO:0000313" key="5">
    <source>
        <dbReference type="Proteomes" id="UP001500665"/>
    </source>
</evidence>
<reference evidence="5" key="1">
    <citation type="journal article" date="2019" name="Int. J. Syst. Evol. Microbiol.">
        <title>The Global Catalogue of Microorganisms (GCM) 10K type strain sequencing project: providing services to taxonomists for standard genome sequencing and annotation.</title>
        <authorList>
            <consortium name="The Broad Institute Genomics Platform"/>
            <consortium name="The Broad Institute Genome Sequencing Center for Infectious Disease"/>
            <person name="Wu L."/>
            <person name="Ma J."/>
        </authorList>
    </citation>
    <scope>NUCLEOTIDE SEQUENCE [LARGE SCALE GENOMIC DNA]</scope>
    <source>
        <strain evidence="5">JCM 10696</strain>
    </source>
</reference>
<sequence>MEDRGTARRLIDLTLDPGSWRSWDTPPRQPPGYEGELAAARERSGVDEAVLTGEGLLEGRRVALVVSEFGFLAGSIGAATADRIVAAVERATREGLPLLAAPSSGGTRMQEGTFAFVQMARITAAVMAHRKARLPYLVYLRHPTTGGVLASWGSLGHVTAAEPGALIGFLGPRVYEGLYGEKFPAGVQRAENLAARGLVDAVVAPGDLRPIAVRVLNVLMPPRTPFSPLYRYARPMGEPPGAWESVLHTREGDRTGVRDLLAEAADVSLLSGTGEGENDPGLLLALARFGAARCVVVAQDRHSQRTGHPIGPAGLRVARRGMRLAAELGLPLVTVVDTPGAVLSADAENRGLAGEIARCLADLITLDTATVCLLLGEGAGGAALALLPADRVLAAEHAWLSPLPPEGASVIVHRTPDRAAELAEAQGVRAADLLERGVVDWIVSEQPFALAGELETAVLAACALPEGDRAAARAARFARPA</sequence>
<comment type="caution">
    <text evidence="4">The sequence shown here is derived from an EMBL/GenBank/DDBJ whole genome shotgun (WGS) entry which is preliminary data.</text>
</comment>
<dbReference type="InterPro" id="IPR000438">
    <property type="entry name" value="Acetyl_CoA_COase_Trfase_b_su"/>
</dbReference>
<dbReference type="InterPro" id="IPR011763">
    <property type="entry name" value="COA_CT_C"/>
</dbReference>
<keyword evidence="1 4" id="KW-0808">Transferase</keyword>
<dbReference type="SUPFAM" id="SSF52096">
    <property type="entry name" value="ClpP/crotonase"/>
    <property type="match status" value="2"/>
</dbReference>
<dbReference type="EMBL" id="BAAAHH010000014">
    <property type="protein sequence ID" value="GAA0954460.1"/>
    <property type="molecule type" value="Genomic_DNA"/>
</dbReference>
<protein>
    <submittedName>
        <fullName evidence="4">Carboxyl transferase domain-containing protein</fullName>
    </submittedName>
</protein>
<dbReference type="GO" id="GO:0016740">
    <property type="term" value="F:transferase activity"/>
    <property type="evidence" value="ECO:0007669"/>
    <property type="project" value="UniProtKB-KW"/>
</dbReference>
<dbReference type="PANTHER" id="PTHR42995">
    <property type="entry name" value="ACETYL-COENZYME A CARBOXYLASE CARBOXYL TRANSFERASE SUBUNIT BETA, CHLOROPLASTIC"/>
    <property type="match status" value="1"/>
</dbReference>
<keyword evidence="5" id="KW-1185">Reference proteome</keyword>